<name>A0A0G0Q3F9_9BACT</name>
<organism evidence="1 2">
    <name type="scientific">Candidatus Magasanikbacteria bacterium GW2011_GWA2_40_10</name>
    <dbReference type="NCBI Taxonomy" id="1619037"/>
    <lineage>
        <taxon>Bacteria</taxon>
        <taxon>Candidatus Magasanikiibacteriota</taxon>
    </lineage>
</organism>
<dbReference type="STRING" id="1619037.UT67_C0005G0036"/>
<keyword evidence="1" id="KW-0687">Ribonucleoprotein</keyword>
<dbReference type="SUPFAM" id="SSF158446">
    <property type="entry name" value="IVS-encoded protein-like"/>
    <property type="match status" value="1"/>
</dbReference>
<accession>A0A0G0Q3F9</accession>
<protein>
    <submittedName>
        <fullName evidence="1">S23 ribosomal protein</fullName>
    </submittedName>
</protein>
<gene>
    <name evidence="1" type="ORF">UT67_C0005G0036</name>
</gene>
<reference evidence="1 2" key="1">
    <citation type="journal article" date="2015" name="Nature">
        <title>rRNA introns, odd ribosomes, and small enigmatic genomes across a large radiation of phyla.</title>
        <authorList>
            <person name="Brown C.T."/>
            <person name="Hug L.A."/>
            <person name="Thomas B.C."/>
            <person name="Sharon I."/>
            <person name="Castelle C.J."/>
            <person name="Singh A."/>
            <person name="Wilkins M.J."/>
            <person name="Williams K.H."/>
            <person name="Banfield J.F."/>
        </authorList>
    </citation>
    <scope>NUCLEOTIDE SEQUENCE [LARGE SCALE GENOMIC DNA]</scope>
</reference>
<dbReference type="NCBIfam" id="TIGR02436">
    <property type="entry name" value="four helix bundle protein"/>
    <property type="match status" value="1"/>
</dbReference>
<evidence type="ECO:0000313" key="1">
    <source>
        <dbReference type="EMBL" id="KKR34924.1"/>
    </source>
</evidence>
<evidence type="ECO:0000313" key="2">
    <source>
        <dbReference type="Proteomes" id="UP000034855"/>
    </source>
</evidence>
<dbReference type="GO" id="GO:0005840">
    <property type="term" value="C:ribosome"/>
    <property type="evidence" value="ECO:0007669"/>
    <property type="project" value="UniProtKB-KW"/>
</dbReference>
<dbReference type="InterPro" id="IPR036583">
    <property type="entry name" value="23S_rRNA_IVS_sf"/>
</dbReference>
<dbReference type="Pfam" id="PF05635">
    <property type="entry name" value="23S_rRNA_IVP"/>
    <property type="match status" value="1"/>
</dbReference>
<dbReference type="Gene3D" id="1.20.1440.60">
    <property type="entry name" value="23S rRNA-intervening sequence"/>
    <property type="match status" value="1"/>
</dbReference>
<dbReference type="InterPro" id="IPR012657">
    <property type="entry name" value="23S_rRNA-intervening_sequence"/>
</dbReference>
<comment type="caution">
    <text evidence="1">The sequence shown here is derived from an EMBL/GenBank/DDBJ whole genome shotgun (WGS) entry which is preliminary data.</text>
</comment>
<dbReference type="EMBL" id="LBXR01000005">
    <property type="protein sequence ID" value="KKR34924.1"/>
    <property type="molecule type" value="Genomic_DNA"/>
</dbReference>
<dbReference type="Proteomes" id="UP000034855">
    <property type="component" value="Unassembled WGS sequence"/>
</dbReference>
<dbReference type="CDD" id="cd16377">
    <property type="entry name" value="23S_rRNA_IVP_like"/>
    <property type="match status" value="1"/>
</dbReference>
<dbReference type="PANTHER" id="PTHR38471">
    <property type="entry name" value="FOUR HELIX BUNDLE PROTEIN"/>
    <property type="match status" value="1"/>
</dbReference>
<dbReference type="PANTHER" id="PTHR38471:SF2">
    <property type="entry name" value="FOUR HELIX BUNDLE PROTEIN"/>
    <property type="match status" value="1"/>
</dbReference>
<keyword evidence="1" id="KW-0689">Ribosomal protein</keyword>
<proteinExistence type="predicted"/>
<dbReference type="AlphaFoldDB" id="A0A0G0Q3F9"/>
<sequence length="124" mass="14388">MTQIKTFKELLVWQKAHMLVLFTYKLTDKFPKNELFALVSQIRRAAVSVAANIVEGFRRKTLKDSLNFYHTADASLEEVKYHLLLSKDLNYIDAQSYQNAVSLCEEVGKLLTRWIQSQTKYLVA</sequence>